<dbReference type="GO" id="GO:0004519">
    <property type="term" value="F:endonuclease activity"/>
    <property type="evidence" value="ECO:0007669"/>
    <property type="project" value="UniProtKB-KW"/>
</dbReference>
<dbReference type="Gene3D" id="3.30.420.10">
    <property type="entry name" value="Ribonuclease H-like superfamily/Ribonuclease H"/>
    <property type="match status" value="2"/>
</dbReference>
<evidence type="ECO:0000313" key="8">
    <source>
        <dbReference type="EMBL" id="KAF9761302.1"/>
    </source>
</evidence>
<dbReference type="InterPro" id="IPR043502">
    <property type="entry name" value="DNA/RNA_pol_sf"/>
</dbReference>
<evidence type="ECO:0000256" key="1">
    <source>
        <dbReference type="ARBA" id="ARBA00022679"/>
    </source>
</evidence>
<dbReference type="GO" id="GO:0015074">
    <property type="term" value="P:DNA integration"/>
    <property type="evidence" value="ECO:0007669"/>
    <property type="project" value="InterPro"/>
</dbReference>
<accession>A0A9P6GW45</accession>
<evidence type="ECO:0000259" key="6">
    <source>
        <dbReference type="PROSITE" id="PS50878"/>
    </source>
</evidence>
<feature type="domain" description="Integrase catalytic" evidence="7">
    <location>
        <begin position="885"/>
        <end position="1037"/>
    </location>
</feature>
<keyword evidence="1" id="KW-0808">Transferase</keyword>
<dbReference type="Pfam" id="PF00078">
    <property type="entry name" value="RVT_1"/>
    <property type="match status" value="1"/>
</dbReference>
<dbReference type="Pfam" id="PF00665">
    <property type="entry name" value="rve"/>
    <property type="match status" value="1"/>
</dbReference>
<dbReference type="InterPro" id="IPR041588">
    <property type="entry name" value="Integrase_H2C2"/>
</dbReference>
<keyword evidence="2" id="KW-0548">Nucleotidyltransferase</keyword>
<dbReference type="CDD" id="cd09274">
    <property type="entry name" value="RNase_HI_RT_Ty3"/>
    <property type="match status" value="1"/>
</dbReference>
<dbReference type="GO" id="GO:0005634">
    <property type="term" value="C:nucleus"/>
    <property type="evidence" value="ECO:0007669"/>
    <property type="project" value="UniProtKB-ARBA"/>
</dbReference>
<proteinExistence type="predicted"/>
<dbReference type="InterPro" id="IPR001584">
    <property type="entry name" value="Integrase_cat-core"/>
</dbReference>
<reference evidence="8 9" key="1">
    <citation type="journal article" date="2020" name="Genome Biol. Evol.">
        <title>Comparative genomics of strictly vertically transmitted, feminizing microsporidia endosymbionts of amphipod crustaceans.</title>
        <authorList>
            <person name="Cormier A."/>
            <person name="Chebbi M.A."/>
            <person name="Giraud I."/>
            <person name="Wattier R."/>
            <person name="Teixeira M."/>
            <person name="Gilbert C."/>
            <person name="Rigaud T."/>
            <person name="Cordaux R."/>
        </authorList>
    </citation>
    <scope>NUCLEOTIDE SEQUENCE [LARGE SCALE GENOMIC DNA]</scope>
    <source>
        <strain evidence="8 9">Ou3-Ou53</strain>
    </source>
</reference>
<dbReference type="OrthoDB" id="5599163at2759"/>
<keyword evidence="4" id="KW-0378">Hydrolase</keyword>
<dbReference type="InterPro" id="IPR021109">
    <property type="entry name" value="Peptidase_aspartic_dom_sf"/>
</dbReference>
<dbReference type="InterPro" id="IPR036397">
    <property type="entry name" value="RNaseH_sf"/>
</dbReference>
<dbReference type="AlphaFoldDB" id="A0A9P6GW45"/>
<dbReference type="GO" id="GO:0016779">
    <property type="term" value="F:nucleotidyltransferase activity"/>
    <property type="evidence" value="ECO:0007669"/>
    <property type="project" value="UniProtKB-KW"/>
</dbReference>
<dbReference type="GO" id="GO:0003676">
    <property type="term" value="F:nucleic acid binding"/>
    <property type="evidence" value="ECO:0007669"/>
    <property type="project" value="InterPro"/>
</dbReference>
<dbReference type="Pfam" id="PF17919">
    <property type="entry name" value="RT_RNaseH_2"/>
    <property type="match status" value="1"/>
</dbReference>
<sequence>MKHVYPPEEERLYKKRLQNVYQINYVTIQEYYDELKLNVDILRSITKMKDSEVKTLFNESFYNGLGKYTFGRVIELEFADFEDCFQYLQTIETKVKVRSKEMNESRNITNQKQQGTTFHHSMTFRNTGTKFCKLHKQCNHSTEECYNKYDKDFYKKNNITHNKNEQNYLIKERVNNPSRTAMLGKINDRDVELRLDCGASRSFIRKDTVIKLGLILKEATEITTVFGNGHTEHTNQSVDLEIRLESINVSILESLYVLERLPEDILLGNDFLFNNEIVLDYKNRVILVQNKPIAMIGRENIHPDEMDKILYERVLCIEEEEEMLLDKKVKEVLTEYIKENDNFTKIKMEAVKLFIDEKIKDHALTPHHYSVPLKYQQGARDEIKRLIKADIIEEHRIPYASPSLLIEKKNKELRLVVDYRKVNEFIKDEISTIPKVFESLYKVSTNRIFSKIDLKNGFNQIVLDESSRDITSFTLFGQQYRYKRVPFGIKSGPKLFQKTINTILNGIDNCSVYIDDIIIYGKNVEEHNKILLQVLERLKKYEVKINFDKSKFLTRKMEILGNIIENGMIKIDMTSIEKLINSDFKTDSKKDIQKIIGTITWYRNFIPDVSRKIISITRLLQNDSKEKWGEEQTKALQEIKEEIKNKAQLSLPDFTKKFRLQCDASDQGMGAVLFQDHGVISYYSKKFNSIEQNYSIVEKEMFAMLKALEFYRTLIQGYTIEIETDSRNCIFENKAISKRTERWKLIFNEFDLTIKNIKGKDNNIADTLSRCFLIKDSEKTDFFVEIEDLLETEENGIKKNKGKMIVKESKRYEFVRRAHEHSIHAGMTTVYYNINQMYHIRNIKEIIETVLKTCEKCLRCKKASRRGFPKYKITSTKLMDTICSDIFGPFEVSEYDRSSQCYKEKGYLLTITDVYSRFTRVFFLEHVTTKELIKRFNTWFTKHGKPRILICDNGKQYASREFDVFLKKNKINKIATPMYHPASNGISERLNQTVAEVLRMYKHNDIKEVIRLMTRRLNTNYHRGIQEQPIAIVQGYSEYNMSTEIGNHKPKIEKTIQKNEKSNPKNATKLADTVNCGDLVLIKNFNGGKLDDLFIGPFEVEKIGLRRLWYKIKDKKEWIHWQDIRFTKKIKNNFCFD</sequence>
<dbReference type="Gene3D" id="3.10.10.10">
    <property type="entry name" value="HIV Type 1 Reverse Transcriptase, subunit A, domain 1"/>
    <property type="match status" value="1"/>
</dbReference>
<keyword evidence="3" id="KW-0540">Nuclease</keyword>
<dbReference type="InterPro" id="IPR012337">
    <property type="entry name" value="RNaseH-like_sf"/>
</dbReference>
<dbReference type="InterPro" id="IPR050951">
    <property type="entry name" value="Retrovirus_Pol_polyprotein"/>
</dbReference>
<dbReference type="InterPro" id="IPR000477">
    <property type="entry name" value="RT_dom"/>
</dbReference>
<dbReference type="Gene3D" id="1.10.340.70">
    <property type="match status" value="1"/>
</dbReference>
<evidence type="ECO:0000256" key="5">
    <source>
        <dbReference type="ARBA" id="ARBA00023268"/>
    </source>
</evidence>
<dbReference type="PANTHER" id="PTHR37984">
    <property type="entry name" value="PROTEIN CBG26694"/>
    <property type="match status" value="1"/>
</dbReference>
<evidence type="ECO:0000256" key="4">
    <source>
        <dbReference type="ARBA" id="ARBA00022759"/>
    </source>
</evidence>
<dbReference type="Proteomes" id="UP000740883">
    <property type="component" value="Unassembled WGS sequence"/>
</dbReference>
<keyword evidence="4" id="KW-0255">Endonuclease</keyword>
<dbReference type="Pfam" id="PF17921">
    <property type="entry name" value="Integrase_H2C2"/>
    <property type="match status" value="1"/>
</dbReference>
<dbReference type="SUPFAM" id="SSF53098">
    <property type="entry name" value="Ribonuclease H-like"/>
    <property type="match status" value="1"/>
</dbReference>
<dbReference type="Gene3D" id="2.40.70.10">
    <property type="entry name" value="Acid Proteases"/>
    <property type="match status" value="1"/>
</dbReference>
<dbReference type="Pfam" id="PF13975">
    <property type="entry name" value="gag-asp_proteas"/>
    <property type="match status" value="1"/>
</dbReference>
<dbReference type="InterPro" id="IPR041577">
    <property type="entry name" value="RT_RNaseH_2"/>
</dbReference>
<protein>
    <submittedName>
        <fullName evidence="8">Transposon Tf2-6 polyprotein</fullName>
    </submittedName>
</protein>
<dbReference type="Gene3D" id="3.30.70.270">
    <property type="match status" value="2"/>
</dbReference>
<dbReference type="SUPFAM" id="SSF56672">
    <property type="entry name" value="DNA/RNA polymerases"/>
    <property type="match status" value="1"/>
</dbReference>
<evidence type="ECO:0000256" key="3">
    <source>
        <dbReference type="ARBA" id="ARBA00022722"/>
    </source>
</evidence>
<dbReference type="CDD" id="cd01647">
    <property type="entry name" value="RT_LTR"/>
    <property type="match status" value="1"/>
</dbReference>
<dbReference type="PANTHER" id="PTHR37984:SF5">
    <property type="entry name" value="PROTEIN NYNRIN-LIKE"/>
    <property type="match status" value="1"/>
</dbReference>
<organism evidence="8 9">
    <name type="scientific">Nosema granulosis</name>
    <dbReference type="NCBI Taxonomy" id="83296"/>
    <lineage>
        <taxon>Eukaryota</taxon>
        <taxon>Fungi</taxon>
        <taxon>Fungi incertae sedis</taxon>
        <taxon>Microsporidia</taxon>
        <taxon>Nosematidae</taxon>
        <taxon>Nosema</taxon>
    </lineage>
</organism>
<dbReference type="SUPFAM" id="SSF50630">
    <property type="entry name" value="Acid proteases"/>
    <property type="match status" value="1"/>
</dbReference>
<gene>
    <name evidence="8" type="primary">Tf2-6_10</name>
    <name evidence="8" type="ORF">NGRA_2737</name>
</gene>
<keyword evidence="5" id="KW-0511">Multifunctional enzyme</keyword>
<feature type="domain" description="Reverse transcriptase" evidence="6">
    <location>
        <begin position="387"/>
        <end position="564"/>
    </location>
</feature>
<dbReference type="CDD" id="cd00303">
    <property type="entry name" value="retropepsin_like"/>
    <property type="match status" value="1"/>
</dbReference>
<dbReference type="PROSITE" id="PS50994">
    <property type="entry name" value="INTEGRASE"/>
    <property type="match status" value="1"/>
</dbReference>
<name>A0A9P6GW45_9MICR</name>
<evidence type="ECO:0000313" key="9">
    <source>
        <dbReference type="Proteomes" id="UP000740883"/>
    </source>
</evidence>
<keyword evidence="9" id="KW-1185">Reference proteome</keyword>
<evidence type="ECO:0000256" key="2">
    <source>
        <dbReference type="ARBA" id="ARBA00022695"/>
    </source>
</evidence>
<dbReference type="InterPro" id="IPR043128">
    <property type="entry name" value="Rev_trsase/Diguanyl_cyclase"/>
</dbReference>
<evidence type="ECO:0000259" key="7">
    <source>
        <dbReference type="PROSITE" id="PS50994"/>
    </source>
</evidence>
<dbReference type="EMBL" id="SBJO01000368">
    <property type="protein sequence ID" value="KAF9761302.1"/>
    <property type="molecule type" value="Genomic_DNA"/>
</dbReference>
<dbReference type="PROSITE" id="PS50878">
    <property type="entry name" value="RT_POL"/>
    <property type="match status" value="1"/>
</dbReference>
<comment type="caution">
    <text evidence="8">The sequence shown here is derived from an EMBL/GenBank/DDBJ whole genome shotgun (WGS) entry which is preliminary data.</text>
</comment>